<accession>A0AAV5NBN1</accession>
<keyword evidence="3" id="KW-1185">Reference proteome</keyword>
<sequence length="400" mass="45248">MALFSILITLLFCALAGIYLTVTPPVQPALDHDSKIQALQDAIFPRLTGIMTNAAWEKEVFSSPDIVALFHERHQRLRDNLNCTPHPVCMVQSWEITQHEREVFGAILQRIPKHSQLQYDEMQWNRDADAINYILSVYGEGRAPRYPKIDAASVDVTAKDFFNLIMGIQTKILSDQSQHQGIAYPFFKEALLNAVFLLDANDRMDAVRFSGLWNTWNAPSLVFARRLNWKSYPYTAIIVPGEGPEDPHTQLSALGKFRLTLAVESFNRQLAPFIIVSGGAAHPAHTNFVEADEMRHFLIERFHIPERSIVTEPYARHTTTNLRNASRYLKILGAPENKPALIVTDPSQSDYISSTVFFSRNMTELKCEPGEIGHRLSPFATIFISNRGCNKTDPQDPLDP</sequence>
<dbReference type="Pfam" id="PF02698">
    <property type="entry name" value="DUF218"/>
    <property type="match status" value="1"/>
</dbReference>
<protein>
    <recommendedName>
        <fullName evidence="1">DUF218 domain-containing protein</fullName>
    </recommendedName>
</protein>
<evidence type="ECO:0000313" key="3">
    <source>
        <dbReference type="Proteomes" id="UP001156614"/>
    </source>
</evidence>
<proteinExistence type="predicted"/>
<dbReference type="Gene3D" id="3.40.50.620">
    <property type="entry name" value="HUPs"/>
    <property type="match status" value="1"/>
</dbReference>
<dbReference type="PANTHER" id="PTHR30336">
    <property type="entry name" value="INNER MEMBRANE PROTEIN, PROBABLE PERMEASE"/>
    <property type="match status" value="1"/>
</dbReference>
<dbReference type="InterPro" id="IPR014729">
    <property type="entry name" value="Rossmann-like_a/b/a_fold"/>
</dbReference>
<organism evidence="2 3">
    <name type="scientific">Gluconobacter cerinus</name>
    <dbReference type="NCBI Taxonomy" id="38307"/>
    <lineage>
        <taxon>Bacteria</taxon>
        <taxon>Pseudomonadati</taxon>
        <taxon>Pseudomonadota</taxon>
        <taxon>Alphaproteobacteria</taxon>
        <taxon>Acetobacterales</taxon>
        <taxon>Acetobacteraceae</taxon>
        <taxon>Gluconobacter</taxon>
    </lineage>
</organism>
<comment type="caution">
    <text evidence="2">The sequence shown here is derived from an EMBL/GenBank/DDBJ whole genome shotgun (WGS) entry which is preliminary data.</text>
</comment>
<dbReference type="Proteomes" id="UP001156614">
    <property type="component" value="Unassembled WGS sequence"/>
</dbReference>
<evidence type="ECO:0000259" key="1">
    <source>
        <dbReference type="Pfam" id="PF02698"/>
    </source>
</evidence>
<gene>
    <name evidence="2" type="ORF">GCM10007867_05310</name>
</gene>
<dbReference type="InterPro" id="IPR051599">
    <property type="entry name" value="Cell_Envelope_Assoc"/>
</dbReference>
<dbReference type="InterPro" id="IPR003848">
    <property type="entry name" value="DUF218"/>
</dbReference>
<name>A0AAV5NBN1_9PROT</name>
<dbReference type="AlphaFoldDB" id="A0AAV5NBN1"/>
<reference evidence="3" key="1">
    <citation type="journal article" date="2019" name="Int. J. Syst. Evol. Microbiol.">
        <title>The Global Catalogue of Microorganisms (GCM) 10K type strain sequencing project: providing services to taxonomists for standard genome sequencing and annotation.</title>
        <authorList>
            <consortium name="The Broad Institute Genomics Platform"/>
            <consortium name="The Broad Institute Genome Sequencing Center for Infectious Disease"/>
            <person name="Wu L."/>
            <person name="Ma J."/>
        </authorList>
    </citation>
    <scope>NUCLEOTIDE SEQUENCE [LARGE SCALE GENOMIC DNA]</scope>
    <source>
        <strain evidence="3">NBRC 3267</strain>
    </source>
</reference>
<dbReference type="GO" id="GO:0005886">
    <property type="term" value="C:plasma membrane"/>
    <property type="evidence" value="ECO:0007669"/>
    <property type="project" value="TreeGrafter"/>
</dbReference>
<dbReference type="EMBL" id="BSNU01000001">
    <property type="protein sequence ID" value="GLQ61686.1"/>
    <property type="molecule type" value="Genomic_DNA"/>
</dbReference>
<evidence type="ECO:0000313" key="2">
    <source>
        <dbReference type="EMBL" id="GLQ61686.1"/>
    </source>
</evidence>
<feature type="domain" description="DUF218" evidence="1">
    <location>
        <begin position="236"/>
        <end position="348"/>
    </location>
</feature>
<dbReference type="PANTHER" id="PTHR30336:SF20">
    <property type="entry name" value="DUF218 DOMAIN-CONTAINING PROTEIN"/>
    <property type="match status" value="1"/>
</dbReference>
<dbReference type="CDD" id="cd06259">
    <property type="entry name" value="YdcF-like"/>
    <property type="match status" value="1"/>
</dbReference>